<organism evidence="5 6">
    <name type="scientific">Brachybacterium sacelli</name>
    <dbReference type="NCBI Taxonomy" id="173364"/>
    <lineage>
        <taxon>Bacteria</taxon>
        <taxon>Bacillati</taxon>
        <taxon>Actinomycetota</taxon>
        <taxon>Actinomycetes</taxon>
        <taxon>Micrococcales</taxon>
        <taxon>Dermabacteraceae</taxon>
        <taxon>Brachybacterium</taxon>
    </lineage>
</organism>
<evidence type="ECO:0000256" key="2">
    <source>
        <dbReference type="ARBA" id="ARBA00023002"/>
    </source>
</evidence>
<dbReference type="Gene3D" id="3.40.50.720">
    <property type="entry name" value="NAD(P)-binding Rossmann-like Domain"/>
    <property type="match status" value="1"/>
</dbReference>
<dbReference type="SUPFAM" id="SSF51735">
    <property type="entry name" value="NAD(P)-binding Rossmann-fold domains"/>
    <property type="match status" value="1"/>
</dbReference>
<dbReference type="InterPro" id="IPR006115">
    <property type="entry name" value="6PGDH_NADP-bd"/>
</dbReference>
<comment type="caution">
    <text evidence="5">The sequence shown here is derived from an EMBL/GenBank/DDBJ whole genome shotgun (WGS) entry which is preliminary data.</text>
</comment>
<evidence type="ECO:0000259" key="4">
    <source>
        <dbReference type="Pfam" id="PF21761"/>
    </source>
</evidence>
<dbReference type="EMBL" id="JAGIOD010000001">
    <property type="protein sequence ID" value="MBP2380616.1"/>
    <property type="molecule type" value="Genomic_DNA"/>
</dbReference>
<gene>
    <name evidence="5" type="ORF">JOF43_000573</name>
</gene>
<dbReference type="Gene3D" id="1.10.1040.10">
    <property type="entry name" value="N-(1-d-carboxylethyl)-l-norvaline Dehydrogenase, domain 2"/>
    <property type="match status" value="1"/>
</dbReference>
<evidence type="ECO:0000313" key="6">
    <source>
        <dbReference type="Proteomes" id="UP001519290"/>
    </source>
</evidence>
<feature type="domain" description="6-phosphogluconate dehydrogenase NADP-binding" evidence="3">
    <location>
        <begin position="5"/>
        <end position="153"/>
    </location>
</feature>
<protein>
    <submittedName>
        <fullName evidence="5">3-hydroxyisobutyrate dehydrogenase-like beta-hydroxyacid dehydrogenase</fullName>
    </submittedName>
</protein>
<dbReference type="PANTHER" id="PTHR43580">
    <property type="entry name" value="OXIDOREDUCTASE GLYR1-RELATED"/>
    <property type="match status" value="1"/>
</dbReference>
<dbReference type="InterPro" id="IPR051265">
    <property type="entry name" value="HIBADH-related_NP60_sf"/>
</dbReference>
<dbReference type="InterPro" id="IPR048666">
    <property type="entry name" value="RedAm-like_C"/>
</dbReference>
<dbReference type="InterPro" id="IPR013328">
    <property type="entry name" value="6PGD_dom2"/>
</dbReference>
<reference evidence="5 6" key="1">
    <citation type="submission" date="2021-03" db="EMBL/GenBank/DDBJ databases">
        <title>Sequencing the genomes of 1000 actinobacteria strains.</title>
        <authorList>
            <person name="Klenk H.-P."/>
        </authorList>
    </citation>
    <scope>NUCLEOTIDE SEQUENCE [LARGE SCALE GENOMIC DNA]</scope>
    <source>
        <strain evidence="5 6">DSM 14566</strain>
    </source>
</reference>
<dbReference type="InterPro" id="IPR015815">
    <property type="entry name" value="HIBADH-related"/>
</dbReference>
<dbReference type="Proteomes" id="UP001519290">
    <property type="component" value="Unassembled WGS sequence"/>
</dbReference>
<dbReference type="PANTHER" id="PTHR43580:SF2">
    <property type="entry name" value="CYTOKINE-LIKE NUCLEAR FACTOR N-PAC"/>
    <property type="match status" value="1"/>
</dbReference>
<dbReference type="RefSeq" id="WP_209898802.1">
    <property type="nucleotide sequence ID" value="NZ_BAAAJW010000014.1"/>
</dbReference>
<sequence>MTTATVLGLGQMGHALAAALTRSHHPTTVWNRTSGKAHDLDVTVASTPAEAVSASPLVIVCLPDYEVVRTVLDPLPLSGSTVVNVSGGSPEQAREIDAWAAEKGIDYIDGVIVATPEVIGSPAAALYYSGRRDAYETHRSTLAAFGENAIHLGDDVGMASAFDASLQSMLWTSMSGVVHMFALASAENISAQDIAGSAKTMLALFPDMIDLLAEQVDAGRFPADGASIAATAAVLDHILSTLHSNGLDDGVLRAVRADLHQAIEAGHGSEGFGRLSTLAAR</sequence>
<dbReference type="PIRSF" id="PIRSF000103">
    <property type="entry name" value="HIBADH"/>
    <property type="match status" value="1"/>
</dbReference>
<dbReference type="Pfam" id="PF21761">
    <property type="entry name" value="RedAm-like_C"/>
    <property type="match status" value="1"/>
</dbReference>
<dbReference type="Pfam" id="PF03446">
    <property type="entry name" value="NAD_binding_2"/>
    <property type="match status" value="1"/>
</dbReference>
<keyword evidence="6" id="KW-1185">Reference proteome</keyword>
<evidence type="ECO:0000259" key="3">
    <source>
        <dbReference type="Pfam" id="PF03446"/>
    </source>
</evidence>
<keyword evidence="2" id="KW-0560">Oxidoreductase</keyword>
<evidence type="ECO:0000313" key="5">
    <source>
        <dbReference type="EMBL" id="MBP2380616.1"/>
    </source>
</evidence>
<name>A0ABS4WWN8_9MICO</name>
<evidence type="ECO:0000256" key="1">
    <source>
        <dbReference type="ARBA" id="ARBA00009080"/>
    </source>
</evidence>
<accession>A0ABS4WWN8</accession>
<feature type="domain" description="NADPH-dependent reductive aminase-like C-terminal" evidence="4">
    <location>
        <begin position="155"/>
        <end position="278"/>
    </location>
</feature>
<comment type="similarity">
    <text evidence="1">Belongs to the HIBADH-related family.</text>
</comment>
<proteinExistence type="inferred from homology"/>
<dbReference type="InterPro" id="IPR036291">
    <property type="entry name" value="NAD(P)-bd_dom_sf"/>
</dbReference>